<evidence type="ECO:0000313" key="1">
    <source>
        <dbReference type="EMBL" id="PIO66433.1"/>
    </source>
</evidence>
<evidence type="ECO:0000313" key="2">
    <source>
        <dbReference type="Proteomes" id="UP000230423"/>
    </source>
</evidence>
<dbReference type="InterPro" id="IPR011042">
    <property type="entry name" value="6-blade_b-propeller_TolB-like"/>
</dbReference>
<accession>A0A2G9U897</accession>
<dbReference type="Pfam" id="PF20067">
    <property type="entry name" value="SSL_N"/>
    <property type="match status" value="1"/>
</dbReference>
<dbReference type="Proteomes" id="UP000230423">
    <property type="component" value="Unassembled WGS sequence"/>
</dbReference>
<organism evidence="1 2">
    <name type="scientific">Teladorsagia circumcincta</name>
    <name type="common">Brown stomach worm</name>
    <name type="synonym">Ostertagia circumcincta</name>
    <dbReference type="NCBI Taxonomy" id="45464"/>
    <lineage>
        <taxon>Eukaryota</taxon>
        <taxon>Metazoa</taxon>
        <taxon>Ecdysozoa</taxon>
        <taxon>Nematoda</taxon>
        <taxon>Chromadorea</taxon>
        <taxon>Rhabditida</taxon>
        <taxon>Rhabditina</taxon>
        <taxon>Rhabditomorpha</taxon>
        <taxon>Strongyloidea</taxon>
        <taxon>Trichostrongylidae</taxon>
        <taxon>Teladorsagia</taxon>
    </lineage>
</organism>
<sequence>MVQSIDSQPDESMLGSAVRYQIEVFYEVQSVSTGAPTWLYQFASVTHPADLIIICKQTCGPLAEKMLNKKGNLLGGKGLPPPNPFKGELSPNQRLEKAELLLEDQIYGPESIAVNRKTKKVYTGLKTGLICELDLDGKKKILRAVRLTSLEGCDGSYHTMPKCGRPLGMR</sequence>
<name>A0A2G9U897_TELCI</name>
<keyword evidence="2" id="KW-1185">Reference proteome</keyword>
<dbReference type="AlphaFoldDB" id="A0A2G9U897"/>
<dbReference type="EMBL" id="KZ348267">
    <property type="protein sequence ID" value="PIO66433.1"/>
    <property type="molecule type" value="Genomic_DNA"/>
</dbReference>
<reference evidence="1 2" key="1">
    <citation type="submission" date="2015-09" db="EMBL/GenBank/DDBJ databases">
        <title>Draft genome of the parasitic nematode Teladorsagia circumcincta isolate WARC Sus (inbred).</title>
        <authorList>
            <person name="Mitreva M."/>
        </authorList>
    </citation>
    <scope>NUCLEOTIDE SEQUENCE [LARGE SCALE GENOMIC DNA]</scope>
    <source>
        <strain evidence="1 2">S</strain>
    </source>
</reference>
<dbReference type="Gene3D" id="2.120.10.30">
    <property type="entry name" value="TolB, C-terminal domain"/>
    <property type="match status" value="1"/>
</dbReference>
<gene>
    <name evidence="1" type="ORF">TELCIR_11856</name>
</gene>
<protein>
    <submittedName>
        <fullName evidence="1">Uncharacterized protein</fullName>
    </submittedName>
</protein>
<proteinExistence type="predicted"/>
<dbReference type="OrthoDB" id="5307922at2759"/>